<accession>A0ABP1S8J4</accession>
<dbReference type="PROSITE" id="PS50209">
    <property type="entry name" value="CARD"/>
    <property type="match status" value="1"/>
</dbReference>
<dbReference type="Proteomes" id="UP001642540">
    <property type="component" value="Unassembled WGS sequence"/>
</dbReference>
<evidence type="ECO:0000256" key="1">
    <source>
        <dbReference type="SAM" id="MobiDB-lite"/>
    </source>
</evidence>
<gene>
    <name evidence="3" type="ORF">ODALV1_LOCUS30935</name>
</gene>
<dbReference type="EMBL" id="CAXLJM020000164">
    <property type="protein sequence ID" value="CAL8146790.1"/>
    <property type="molecule type" value="Genomic_DNA"/>
</dbReference>
<keyword evidence="4" id="KW-1185">Reference proteome</keyword>
<dbReference type="Pfam" id="PF00619">
    <property type="entry name" value="CARD"/>
    <property type="match status" value="1"/>
</dbReference>
<dbReference type="SUPFAM" id="SSF47986">
    <property type="entry name" value="DEATH domain"/>
    <property type="match status" value="1"/>
</dbReference>
<reference evidence="3 4" key="1">
    <citation type="submission" date="2024-08" db="EMBL/GenBank/DDBJ databases">
        <authorList>
            <person name="Cucini C."/>
            <person name="Frati F."/>
        </authorList>
    </citation>
    <scope>NUCLEOTIDE SEQUENCE [LARGE SCALE GENOMIC DNA]</scope>
</reference>
<evidence type="ECO:0000313" key="3">
    <source>
        <dbReference type="EMBL" id="CAL8146790.1"/>
    </source>
</evidence>
<evidence type="ECO:0000313" key="4">
    <source>
        <dbReference type="Proteomes" id="UP001642540"/>
    </source>
</evidence>
<feature type="domain" description="CARD" evidence="2">
    <location>
        <begin position="1"/>
        <end position="64"/>
    </location>
</feature>
<organism evidence="3 4">
    <name type="scientific">Orchesella dallaii</name>
    <dbReference type="NCBI Taxonomy" id="48710"/>
    <lineage>
        <taxon>Eukaryota</taxon>
        <taxon>Metazoa</taxon>
        <taxon>Ecdysozoa</taxon>
        <taxon>Arthropoda</taxon>
        <taxon>Hexapoda</taxon>
        <taxon>Collembola</taxon>
        <taxon>Entomobryomorpha</taxon>
        <taxon>Entomobryoidea</taxon>
        <taxon>Orchesellidae</taxon>
        <taxon>Orchesellinae</taxon>
        <taxon>Orchesella</taxon>
    </lineage>
</organism>
<protein>
    <recommendedName>
        <fullName evidence="2">CARD domain-containing protein</fullName>
    </recommendedName>
</protein>
<comment type="caution">
    <text evidence="3">The sequence shown here is derived from an EMBL/GenBank/DDBJ whole genome shotgun (WGS) entry which is preliminary data.</text>
</comment>
<feature type="compositionally biased region" description="Basic and acidic residues" evidence="1">
    <location>
        <begin position="178"/>
        <end position="201"/>
    </location>
</feature>
<dbReference type="CDD" id="cd01671">
    <property type="entry name" value="CARD"/>
    <property type="match status" value="1"/>
</dbReference>
<feature type="region of interest" description="Disordered" evidence="1">
    <location>
        <begin position="178"/>
        <end position="216"/>
    </location>
</feature>
<name>A0ABP1S8J4_9HEXA</name>
<proteinExistence type="predicted"/>
<dbReference type="Gene3D" id="1.10.533.10">
    <property type="entry name" value="Death Domain, Fas"/>
    <property type="match status" value="1"/>
</dbReference>
<sequence length="216" mass="25253">MLKWQQEHIRKNLTTLMHYTSCDTLLLSKLFAQEVLNQDEWDRVAAVATKLDKSKMLFDIITTRVNGYEKLMEAAIEFNQTGTYEILESGVLECHPNTIQTTPQKEDKKDQEICFPLKTVVITEQQQPTEEIVIINSPTEIKSNPTLKNNQDSEDTTTLSKWELIKIAYKLDNLEREKRRKERKENEERIKKINNHLDKLRPRPGQLKSKTKALIT</sequence>
<dbReference type="InterPro" id="IPR001315">
    <property type="entry name" value="CARD"/>
</dbReference>
<evidence type="ECO:0000259" key="2">
    <source>
        <dbReference type="PROSITE" id="PS50209"/>
    </source>
</evidence>
<dbReference type="InterPro" id="IPR011029">
    <property type="entry name" value="DEATH-like_dom_sf"/>
</dbReference>